<dbReference type="Proteomes" id="UP000275663">
    <property type="component" value="Chromosome"/>
</dbReference>
<sequence>MASLSIRNVRKVYPNGAEILKGIDLEIEDGQFLILVGGSGCGKSTLLNMIAGLETVSEGQILIGNQCVNNIPPKSRDIAMVFQSYALYPTMTVRENISFGLGIRKVPKDEQEQIVSRVAETLQMTHLLDRKPAQLSGGQRQRVAMGRAIARDPALFLFDEPLSNLDAKLRVEMRAEIKLMHQRLGTTIVYVTHDQIEAMTLGDKIAVMKDGVVQQFGSPQEIYDAPNNLFVAGFIGSPSMNFLRGKLIAHGGGLAFTLLHGERTTLLPLPADASDLSKLSAWQDKEIILGIRPEHVTDALSARRAETPDGYHPSEVDCMIELTEPTGPDTIAFTWINGIRATCRTHPRAEAAPGQRMNLAFDLSKAVLFDPETELRIG</sequence>
<keyword evidence="2" id="KW-1003">Cell membrane</keyword>
<dbReference type="CDD" id="cd03301">
    <property type="entry name" value="ABC_MalK_N"/>
    <property type="match status" value="1"/>
</dbReference>
<dbReference type="GO" id="GO:0016887">
    <property type="term" value="F:ATP hydrolysis activity"/>
    <property type="evidence" value="ECO:0007669"/>
    <property type="project" value="InterPro"/>
</dbReference>
<evidence type="ECO:0000256" key="1">
    <source>
        <dbReference type="ARBA" id="ARBA00022448"/>
    </source>
</evidence>
<organism evidence="6 7">
    <name type="scientific">Undibacterium parvum</name>
    <dbReference type="NCBI Taxonomy" id="401471"/>
    <lineage>
        <taxon>Bacteria</taxon>
        <taxon>Pseudomonadati</taxon>
        <taxon>Pseudomonadota</taxon>
        <taxon>Betaproteobacteria</taxon>
        <taxon>Burkholderiales</taxon>
        <taxon>Oxalobacteraceae</taxon>
        <taxon>Undibacterium</taxon>
    </lineage>
</organism>
<evidence type="ECO:0000256" key="4">
    <source>
        <dbReference type="ARBA" id="ARBA00022840"/>
    </source>
</evidence>
<dbReference type="Gene3D" id="2.40.50.140">
    <property type="entry name" value="Nucleic acid-binding proteins"/>
    <property type="match status" value="1"/>
</dbReference>
<dbReference type="Pfam" id="PF17912">
    <property type="entry name" value="OB_MalK"/>
    <property type="match status" value="1"/>
</dbReference>
<dbReference type="SUPFAM" id="SSF50331">
    <property type="entry name" value="MOP-like"/>
    <property type="match status" value="1"/>
</dbReference>
<dbReference type="OrthoDB" id="5298774at2"/>
<dbReference type="PROSITE" id="PS00211">
    <property type="entry name" value="ABC_TRANSPORTER_1"/>
    <property type="match status" value="1"/>
</dbReference>
<dbReference type="InterPro" id="IPR015855">
    <property type="entry name" value="ABC_transpr_MalK-like"/>
</dbReference>
<reference evidence="6 7" key="1">
    <citation type="journal article" date="2011" name="Int. J. Syst. Evol. Microbiol.">
        <title>Description of Undibacterium oligocarboniphilum sp. nov., isolated from purified water, and Undibacterium pigrum strain CCUG 49012 as the type strain of Undibacterium parvum sp. nov., and emended descriptions of the genus Undibacterium and the species Undibacterium pigrum.</title>
        <authorList>
            <person name="Eder W."/>
            <person name="Wanner G."/>
            <person name="Ludwig W."/>
            <person name="Busse H.J."/>
            <person name="Ziemke-Kageler F."/>
            <person name="Lang E."/>
        </authorList>
    </citation>
    <scope>NUCLEOTIDE SEQUENCE [LARGE SCALE GENOMIC DNA]</scope>
    <source>
        <strain evidence="6 7">DSM 23061</strain>
    </source>
</reference>
<evidence type="ECO:0000313" key="7">
    <source>
        <dbReference type="Proteomes" id="UP000275663"/>
    </source>
</evidence>
<dbReference type="PROSITE" id="PS50893">
    <property type="entry name" value="ABC_TRANSPORTER_2"/>
    <property type="match status" value="1"/>
</dbReference>
<dbReference type="EMBL" id="CP034464">
    <property type="protein sequence ID" value="AZP13326.1"/>
    <property type="molecule type" value="Genomic_DNA"/>
</dbReference>
<dbReference type="KEGG" id="upv:EJN92_15790"/>
<gene>
    <name evidence="6" type="primary">ugpC</name>
    <name evidence="6" type="ORF">EJN92_15790</name>
</gene>
<dbReference type="PANTHER" id="PTHR43875:SF14">
    <property type="entry name" value="ABC TRANSPORTER ATP-BINDING PROTEIN"/>
    <property type="match status" value="1"/>
</dbReference>
<dbReference type="Pfam" id="PF00005">
    <property type="entry name" value="ABC_tran"/>
    <property type="match status" value="1"/>
</dbReference>
<keyword evidence="3" id="KW-0547">Nucleotide-binding</keyword>
<feature type="domain" description="ABC transporter" evidence="5">
    <location>
        <begin position="4"/>
        <end position="235"/>
    </location>
</feature>
<dbReference type="InterPro" id="IPR012340">
    <property type="entry name" value="NA-bd_OB-fold"/>
</dbReference>
<keyword evidence="2" id="KW-0472">Membrane</keyword>
<dbReference type="RefSeq" id="WP_126128699.1">
    <property type="nucleotide sequence ID" value="NZ_CP034464.1"/>
</dbReference>
<name>A0A3Q9BSM1_9BURK</name>
<dbReference type="InterPro" id="IPR003439">
    <property type="entry name" value="ABC_transporter-like_ATP-bd"/>
</dbReference>
<protein>
    <submittedName>
        <fullName evidence="6">sn-glycerol-3-phosphate ABC transporter ATP-binding protein UgpC</fullName>
    </submittedName>
</protein>
<dbReference type="SMART" id="SM00382">
    <property type="entry name" value="AAA"/>
    <property type="match status" value="1"/>
</dbReference>
<dbReference type="GO" id="GO:0140359">
    <property type="term" value="F:ABC-type transporter activity"/>
    <property type="evidence" value="ECO:0007669"/>
    <property type="project" value="InterPro"/>
</dbReference>
<keyword evidence="4 6" id="KW-0067">ATP-binding</keyword>
<dbReference type="InterPro" id="IPR047641">
    <property type="entry name" value="ABC_transpr_MalK/UgpC-like"/>
</dbReference>
<dbReference type="GO" id="GO:0055052">
    <property type="term" value="C:ATP-binding cassette (ABC) transporter complex, substrate-binding subunit-containing"/>
    <property type="evidence" value="ECO:0007669"/>
    <property type="project" value="TreeGrafter"/>
</dbReference>
<dbReference type="Gene3D" id="3.40.50.300">
    <property type="entry name" value="P-loop containing nucleotide triphosphate hydrolases"/>
    <property type="match status" value="1"/>
</dbReference>
<evidence type="ECO:0000259" key="5">
    <source>
        <dbReference type="PROSITE" id="PS50893"/>
    </source>
</evidence>
<dbReference type="InterPro" id="IPR008995">
    <property type="entry name" value="Mo/tungstate-bd_C_term_dom"/>
</dbReference>
<proteinExistence type="predicted"/>
<evidence type="ECO:0000256" key="2">
    <source>
        <dbReference type="ARBA" id="ARBA00022475"/>
    </source>
</evidence>
<dbReference type="InterPro" id="IPR017871">
    <property type="entry name" value="ABC_transporter-like_CS"/>
</dbReference>
<dbReference type="Gene3D" id="2.40.50.100">
    <property type="match status" value="1"/>
</dbReference>
<accession>A0A3Q9BSM1</accession>
<dbReference type="InterPro" id="IPR003593">
    <property type="entry name" value="AAA+_ATPase"/>
</dbReference>
<dbReference type="PANTHER" id="PTHR43875">
    <property type="entry name" value="MALTODEXTRIN IMPORT ATP-BINDING PROTEIN MSMX"/>
    <property type="match status" value="1"/>
</dbReference>
<keyword evidence="1" id="KW-0813">Transport</keyword>
<dbReference type="SUPFAM" id="SSF52540">
    <property type="entry name" value="P-loop containing nucleoside triphosphate hydrolases"/>
    <property type="match status" value="1"/>
</dbReference>
<evidence type="ECO:0000313" key="6">
    <source>
        <dbReference type="EMBL" id="AZP13326.1"/>
    </source>
</evidence>
<dbReference type="GO" id="GO:0005524">
    <property type="term" value="F:ATP binding"/>
    <property type="evidence" value="ECO:0007669"/>
    <property type="project" value="UniProtKB-KW"/>
</dbReference>
<dbReference type="InterPro" id="IPR027417">
    <property type="entry name" value="P-loop_NTPase"/>
</dbReference>
<dbReference type="NCBIfam" id="NF008653">
    <property type="entry name" value="PRK11650.1"/>
    <property type="match status" value="1"/>
</dbReference>
<dbReference type="AlphaFoldDB" id="A0A3Q9BSM1"/>
<dbReference type="InterPro" id="IPR040582">
    <property type="entry name" value="OB_MalK-like"/>
</dbReference>
<dbReference type="GO" id="GO:0008643">
    <property type="term" value="P:carbohydrate transport"/>
    <property type="evidence" value="ECO:0007669"/>
    <property type="project" value="InterPro"/>
</dbReference>
<keyword evidence="7" id="KW-1185">Reference proteome</keyword>
<dbReference type="FunFam" id="3.40.50.300:FF:000042">
    <property type="entry name" value="Maltose/maltodextrin ABC transporter, ATP-binding protein"/>
    <property type="match status" value="1"/>
</dbReference>
<evidence type="ECO:0000256" key="3">
    <source>
        <dbReference type="ARBA" id="ARBA00022741"/>
    </source>
</evidence>